<feature type="transmembrane region" description="Helical" evidence="1">
    <location>
        <begin position="42"/>
        <end position="62"/>
    </location>
</feature>
<sequence>MSLLIVVTNTLTLFYLQKEIRAIRKSSKSDSQRQMAHMKTNISFYIQGCIIAFVMILTLFLSRSLTEAASSKLQYVIFSTLIWDLAQSSNGQVMGTPKKKERDQWNYLQHCSSRIQQAIALYLFTFLAKHYTSYANSWLLGYLQNTEINQYNLQEC</sequence>
<dbReference type="InterPro" id="IPR019430">
    <property type="entry name" value="7TM_GPCR_serpentine_rcpt_Srx"/>
</dbReference>
<evidence type="ECO:0000259" key="2">
    <source>
        <dbReference type="Pfam" id="PF10328"/>
    </source>
</evidence>
<gene>
    <name evidence="3" type="ORF">CYNAS_LOCUS12579</name>
</gene>
<evidence type="ECO:0000313" key="4">
    <source>
        <dbReference type="Proteomes" id="UP001176961"/>
    </source>
</evidence>
<comment type="caution">
    <text evidence="3">The sequence shown here is derived from an EMBL/GenBank/DDBJ whole genome shotgun (WGS) entry which is preliminary data.</text>
</comment>
<accession>A0AA36GYQ1</accession>
<evidence type="ECO:0000313" key="3">
    <source>
        <dbReference type="EMBL" id="CAJ0600596.1"/>
    </source>
</evidence>
<protein>
    <recommendedName>
        <fullName evidence="2">7TM GPCR serpentine receptor class x (Srx) domain-containing protein</fullName>
    </recommendedName>
</protein>
<feature type="domain" description="7TM GPCR serpentine receptor class x (Srx)" evidence="2">
    <location>
        <begin position="3"/>
        <end position="94"/>
    </location>
</feature>
<dbReference type="Proteomes" id="UP001176961">
    <property type="component" value="Unassembled WGS sequence"/>
</dbReference>
<proteinExistence type="predicted"/>
<keyword evidence="1" id="KW-0472">Membrane</keyword>
<dbReference type="EMBL" id="CATQJL010000223">
    <property type="protein sequence ID" value="CAJ0600596.1"/>
    <property type="molecule type" value="Genomic_DNA"/>
</dbReference>
<evidence type="ECO:0000256" key="1">
    <source>
        <dbReference type="SAM" id="Phobius"/>
    </source>
</evidence>
<dbReference type="Pfam" id="PF10328">
    <property type="entry name" value="7TM_GPCR_Srx"/>
    <property type="match status" value="1"/>
</dbReference>
<keyword evidence="1" id="KW-1133">Transmembrane helix</keyword>
<name>A0AA36GYQ1_CYLNA</name>
<dbReference type="AlphaFoldDB" id="A0AA36GYQ1"/>
<reference evidence="3" key="1">
    <citation type="submission" date="2023-07" db="EMBL/GenBank/DDBJ databases">
        <authorList>
            <consortium name="CYATHOMIX"/>
        </authorList>
    </citation>
    <scope>NUCLEOTIDE SEQUENCE</scope>
    <source>
        <strain evidence="3">N/A</strain>
    </source>
</reference>
<organism evidence="3 4">
    <name type="scientific">Cylicocyclus nassatus</name>
    <name type="common">Nematode worm</name>
    <dbReference type="NCBI Taxonomy" id="53992"/>
    <lineage>
        <taxon>Eukaryota</taxon>
        <taxon>Metazoa</taxon>
        <taxon>Ecdysozoa</taxon>
        <taxon>Nematoda</taxon>
        <taxon>Chromadorea</taxon>
        <taxon>Rhabditida</taxon>
        <taxon>Rhabditina</taxon>
        <taxon>Rhabditomorpha</taxon>
        <taxon>Strongyloidea</taxon>
        <taxon>Strongylidae</taxon>
        <taxon>Cylicocyclus</taxon>
    </lineage>
</organism>
<keyword evidence="1" id="KW-0812">Transmembrane</keyword>
<keyword evidence="4" id="KW-1185">Reference proteome</keyword>